<dbReference type="InterPro" id="IPR033954">
    <property type="entry name" value="DiS-bond_Isoase_DsbC/G"/>
</dbReference>
<dbReference type="InterPro" id="IPR012336">
    <property type="entry name" value="Thioredoxin-like_fold"/>
</dbReference>
<dbReference type="Pfam" id="PF10411">
    <property type="entry name" value="DsbC_N"/>
    <property type="match status" value="1"/>
</dbReference>
<keyword evidence="6 7" id="KW-0676">Redox-active center</keyword>
<dbReference type="EMBL" id="BKCL01000014">
    <property type="protein sequence ID" value="GEQ99210.1"/>
    <property type="molecule type" value="Genomic_DNA"/>
</dbReference>
<evidence type="ECO:0000256" key="2">
    <source>
        <dbReference type="ARBA" id="ARBA00009813"/>
    </source>
</evidence>
<gene>
    <name evidence="10" type="ORF">JCM17844_28470</name>
</gene>
<comment type="similarity">
    <text evidence="2 7">Belongs to the thioredoxin family. DsbC subfamily.</text>
</comment>
<protein>
    <recommendedName>
        <fullName evidence="7">Thiol:disulfide interchange protein</fullName>
    </recommendedName>
</protein>
<accession>A0A5A7MTH2</accession>
<dbReference type="CDD" id="cd03020">
    <property type="entry name" value="DsbA_DsbC_DsbG"/>
    <property type="match status" value="1"/>
</dbReference>
<dbReference type="RefSeq" id="WP_150001345.1">
    <property type="nucleotide sequence ID" value="NZ_BKCL01000014.1"/>
</dbReference>
<dbReference type="Gene3D" id="3.40.30.10">
    <property type="entry name" value="Glutaredoxin"/>
    <property type="match status" value="1"/>
</dbReference>
<evidence type="ECO:0000313" key="10">
    <source>
        <dbReference type="EMBL" id="GEQ99210.1"/>
    </source>
</evidence>
<dbReference type="PANTHER" id="PTHR35272:SF3">
    <property type="entry name" value="THIOL:DISULFIDE INTERCHANGE PROTEIN DSBC"/>
    <property type="match status" value="1"/>
</dbReference>
<dbReference type="Gene3D" id="3.10.450.70">
    <property type="entry name" value="Disulphide bond isomerase, DsbC/G, N-terminal"/>
    <property type="match status" value="1"/>
</dbReference>
<dbReference type="GO" id="GO:0042597">
    <property type="term" value="C:periplasmic space"/>
    <property type="evidence" value="ECO:0007669"/>
    <property type="project" value="UniProtKB-SubCell"/>
</dbReference>
<dbReference type="SUPFAM" id="SSF52833">
    <property type="entry name" value="Thioredoxin-like"/>
    <property type="match status" value="1"/>
</dbReference>
<sequence>MTPSRLITGGTAAALLFCTSPVWADDLDDVRAALKTTLPNTEISSVRESVLPGLYELVTGSNLLYVEKSGRYALIGTLYDLQSHVDLTAKRRDELHLALQTDKTVEAPLASIPWDQLPENAAIVENAGAPYKLAVFADVNCPYCRRLAETLKGLPEVETHTYLMSLWGRSIAPTKAVLCAADKAAALHQAFDDTLDTPSAAPCDTDALERTNAFAAEHGIAGTPFLMRADGVTAAGLKSPAALLAWLKEAAQ</sequence>
<organism evidence="10 11">
    <name type="scientific">Iodidimonas gelatinilytica</name>
    <dbReference type="NCBI Taxonomy" id="1236966"/>
    <lineage>
        <taxon>Bacteria</taxon>
        <taxon>Pseudomonadati</taxon>
        <taxon>Pseudomonadota</taxon>
        <taxon>Alphaproteobacteria</taxon>
        <taxon>Iodidimonadales</taxon>
        <taxon>Iodidimonadaceae</taxon>
        <taxon>Iodidimonas</taxon>
    </lineage>
</organism>
<keyword evidence="4 7" id="KW-0574">Periplasm</keyword>
<evidence type="ECO:0000256" key="3">
    <source>
        <dbReference type="ARBA" id="ARBA00022729"/>
    </source>
</evidence>
<comment type="caution">
    <text evidence="10">The sequence shown here is derived from an EMBL/GenBank/DDBJ whole genome shotgun (WGS) entry which is preliminary data.</text>
</comment>
<name>A0A5A7MTH2_9PROT</name>
<dbReference type="InterPro" id="IPR036249">
    <property type="entry name" value="Thioredoxin-like_sf"/>
</dbReference>
<keyword evidence="3 7" id="KW-0732">Signal</keyword>
<dbReference type="AlphaFoldDB" id="A0A5A7MTH2"/>
<comment type="function">
    <text evidence="7">Required for disulfide bond formation in some periplasmic proteins. Acts by transferring its disulfide bond to other proteins and is reduced in the process.</text>
</comment>
<dbReference type="PANTHER" id="PTHR35272">
    <property type="entry name" value="THIOL:DISULFIDE INTERCHANGE PROTEIN DSBC-RELATED"/>
    <property type="match status" value="1"/>
</dbReference>
<evidence type="ECO:0000259" key="9">
    <source>
        <dbReference type="Pfam" id="PF13098"/>
    </source>
</evidence>
<proteinExistence type="inferred from homology"/>
<feature type="domain" description="Disulphide bond isomerase DsbC/G N-terminal" evidence="8">
    <location>
        <begin position="25"/>
        <end position="89"/>
    </location>
</feature>
<comment type="subcellular location">
    <subcellularLocation>
        <location evidence="1 7">Periplasm</location>
    </subcellularLocation>
</comment>
<dbReference type="InterPro" id="IPR051470">
    <property type="entry name" value="Thiol:disulfide_interchange"/>
</dbReference>
<dbReference type="Proteomes" id="UP000322084">
    <property type="component" value="Unassembled WGS sequence"/>
</dbReference>
<feature type="chain" id="PRO_5023120089" description="Thiol:disulfide interchange protein" evidence="7">
    <location>
        <begin position="25"/>
        <end position="252"/>
    </location>
</feature>
<evidence type="ECO:0000256" key="4">
    <source>
        <dbReference type="ARBA" id="ARBA00022764"/>
    </source>
</evidence>
<feature type="domain" description="Thioredoxin-like fold" evidence="9">
    <location>
        <begin position="131"/>
        <end position="247"/>
    </location>
</feature>
<evidence type="ECO:0000256" key="5">
    <source>
        <dbReference type="ARBA" id="ARBA00023157"/>
    </source>
</evidence>
<dbReference type="InterPro" id="IPR018950">
    <property type="entry name" value="DiS-bond_isomerase_DsbC/G_N"/>
</dbReference>
<evidence type="ECO:0000259" key="8">
    <source>
        <dbReference type="Pfam" id="PF10411"/>
    </source>
</evidence>
<evidence type="ECO:0000313" key="11">
    <source>
        <dbReference type="Proteomes" id="UP000322084"/>
    </source>
</evidence>
<evidence type="ECO:0000256" key="1">
    <source>
        <dbReference type="ARBA" id="ARBA00004418"/>
    </source>
</evidence>
<reference evidence="10 11" key="1">
    <citation type="submission" date="2019-09" db="EMBL/GenBank/DDBJ databases">
        <title>NBRP : Genome information of microbial organism related human and environment.</title>
        <authorList>
            <person name="Hattori M."/>
            <person name="Oshima K."/>
            <person name="Inaba H."/>
            <person name="Suda W."/>
            <person name="Sakamoto M."/>
            <person name="Iino T."/>
            <person name="Kitahara M."/>
            <person name="Oshida Y."/>
            <person name="Iida T."/>
            <person name="Kudo T."/>
            <person name="Itoh T."/>
            <person name="Ohkuma M."/>
        </authorList>
    </citation>
    <scope>NUCLEOTIDE SEQUENCE [LARGE SCALE GENOMIC DNA]</scope>
    <source>
        <strain evidence="10 11">Hi-2</strain>
    </source>
</reference>
<dbReference type="Pfam" id="PF13098">
    <property type="entry name" value="Thioredoxin_2"/>
    <property type="match status" value="1"/>
</dbReference>
<evidence type="ECO:0000256" key="6">
    <source>
        <dbReference type="ARBA" id="ARBA00023284"/>
    </source>
</evidence>
<evidence type="ECO:0000256" key="7">
    <source>
        <dbReference type="RuleBase" id="RU364038"/>
    </source>
</evidence>
<keyword evidence="5" id="KW-1015">Disulfide bond</keyword>
<feature type="signal peptide" evidence="7">
    <location>
        <begin position="1"/>
        <end position="24"/>
    </location>
</feature>
<dbReference type="InterPro" id="IPR009094">
    <property type="entry name" value="DiS-bond_isomerase_DsbC/G_N_sf"/>
</dbReference>
<dbReference type="SUPFAM" id="SSF54423">
    <property type="entry name" value="DsbC/DsbG N-terminal domain-like"/>
    <property type="match status" value="1"/>
</dbReference>